<evidence type="ECO:0000256" key="5">
    <source>
        <dbReference type="ARBA" id="ARBA00047517"/>
    </source>
</evidence>
<dbReference type="GO" id="GO:0047804">
    <property type="term" value="F:cysteine-S-conjugate beta-lyase activity"/>
    <property type="evidence" value="ECO:0007669"/>
    <property type="project" value="InterPro"/>
</dbReference>
<dbReference type="PIRSF" id="PIRSF001434">
    <property type="entry name" value="CGS"/>
    <property type="match status" value="1"/>
</dbReference>
<protein>
    <submittedName>
        <fullName evidence="8">Cystathionine beta-lyase</fullName>
        <ecNumber evidence="8">4.4.1.8</ecNumber>
    </submittedName>
</protein>
<dbReference type="Gene3D" id="3.40.640.10">
    <property type="entry name" value="Type I PLP-dependent aspartate aminotransferase-like (Major domain)"/>
    <property type="match status" value="1"/>
</dbReference>
<dbReference type="OrthoDB" id="9805807at2"/>
<comment type="similarity">
    <text evidence="2 7">Belongs to the trans-sulfuration enzymes family.</text>
</comment>
<dbReference type="InterPro" id="IPR015421">
    <property type="entry name" value="PyrdxlP-dep_Trfase_major"/>
</dbReference>
<comment type="cofactor">
    <cofactor evidence="1 7">
        <name>pyridoxal 5'-phosphate</name>
        <dbReference type="ChEBI" id="CHEBI:597326"/>
    </cofactor>
</comment>
<dbReference type="InterPro" id="IPR000277">
    <property type="entry name" value="Cys/Met-Metab_PyrdxlP-dep_enz"/>
</dbReference>
<comment type="caution">
    <text evidence="8">The sequence shown here is derived from an EMBL/GenBank/DDBJ whole genome shotgun (WGS) entry which is preliminary data.</text>
</comment>
<dbReference type="GO" id="GO:0030170">
    <property type="term" value="F:pyridoxal phosphate binding"/>
    <property type="evidence" value="ECO:0007669"/>
    <property type="project" value="InterPro"/>
</dbReference>
<dbReference type="SUPFAM" id="SSF53383">
    <property type="entry name" value="PLP-dependent transferases"/>
    <property type="match status" value="1"/>
</dbReference>
<gene>
    <name evidence="8" type="ORF">F7P80_15440</name>
</gene>
<dbReference type="GO" id="GO:0019450">
    <property type="term" value="P:L-cysteine catabolic process to pyruvate"/>
    <property type="evidence" value="ECO:0007669"/>
    <property type="project" value="TreeGrafter"/>
</dbReference>
<keyword evidence="3 6" id="KW-0663">Pyridoxal phosphate</keyword>
<organism evidence="8">
    <name type="scientific">Comamonas kerstersii</name>
    <dbReference type="NCBI Taxonomy" id="225992"/>
    <lineage>
        <taxon>Bacteria</taxon>
        <taxon>Pseudomonadati</taxon>
        <taxon>Pseudomonadota</taxon>
        <taxon>Betaproteobacteria</taxon>
        <taxon>Burkholderiales</taxon>
        <taxon>Comamonadaceae</taxon>
        <taxon>Comamonas</taxon>
    </lineage>
</organism>
<evidence type="ECO:0000256" key="7">
    <source>
        <dbReference type="RuleBase" id="RU362118"/>
    </source>
</evidence>
<comment type="catalytic activity">
    <reaction evidence="5">
        <text>L,L-cystathionine + H2O = L-homocysteine + pyruvate + NH4(+)</text>
        <dbReference type="Rhea" id="RHEA:13965"/>
        <dbReference type="ChEBI" id="CHEBI:15361"/>
        <dbReference type="ChEBI" id="CHEBI:15377"/>
        <dbReference type="ChEBI" id="CHEBI:28938"/>
        <dbReference type="ChEBI" id="CHEBI:58161"/>
        <dbReference type="ChEBI" id="CHEBI:58199"/>
    </reaction>
</comment>
<accession>A0A6A1QZ81</accession>
<dbReference type="InterPro" id="IPR015424">
    <property type="entry name" value="PyrdxlP-dep_Trfase"/>
</dbReference>
<keyword evidence="4 8" id="KW-0456">Lyase</keyword>
<dbReference type="PANTHER" id="PTHR43500">
    <property type="entry name" value="CYSTATHIONINE BETA-LYASE-RELATED"/>
    <property type="match status" value="1"/>
</dbReference>
<dbReference type="GO" id="GO:0019346">
    <property type="term" value="P:transsulfuration"/>
    <property type="evidence" value="ECO:0007669"/>
    <property type="project" value="InterPro"/>
</dbReference>
<feature type="modified residue" description="N6-(pyridoxal phosphate)lysine" evidence="6">
    <location>
        <position position="219"/>
    </location>
</feature>
<dbReference type="Pfam" id="PF01053">
    <property type="entry name" value="Cys_Met_Meta_PP"/>
    <property type="match status" value="1"/>
</dbReference>
<dbReference type="PANTHER" id="PTHR43500:SF1">
    <property type="entry name" value="CYSTATHIONINE BETA-LYASE-RELATED"/>
    <property type="match status" value="1"/>
</dbReference>
<reference evidence="8" key="1">
    <citation type="submission" date="2019-09" db="EMBL/GenBank/DDBJ databases">
        <title>Draft genome sequences of 48 bacterial type strains from the CCUG.</title>
        <authorList>
            <person name="Tunovic T."/>
            <person name="Pineiro-Iglesias B."/>
            <person name="Unosson C."/>
            <person name="Inganas E."/>
            <person name="Ohlen M."/>
            <person name="Cardew S."/>
            <person name="Jensie-Markopoulos S."/>
            <person name="Salva-Serra F."/>
            <person name="Jaen-Luchoro D."/>
            <person name="Karlsson R."/>
            <person name="Svensson-Stadler L."/>
            <person name="Chun J."/>
            <person name="Moore E."/>
        </authorList>
    </citation>
    <scope>NUCLEOTIDE SEQUENCE</scope>
    <source>
        <strain evidence="8">CCUG 15333</strain>
    </source>
</reference>
<proteinExistence type="inferred from homology"/>
<dbReference type="EMBL" id="VZOT01000018">
    <property type="protein sequence ID" value="KAB0584466.1"/>
    <property type="molecule type" value="Genomic_DNA"/>
</dbReference>
<evidence type="ECO:0000256" key="2">
    <source>
        <dbReference type="ARBA" id="ARBA00009077"/>
    </source>
</evidence>
<dbReference type="AlphaFoldDB" id="A0A6A1QZ81"/>
<dbReference type="InterPro" id="IPR015422">
    <property type="entry name" value="PyrdxlP-dep_Trfase_small"/>
</dbReference>
<sequence length="416" mass="44998">MYGMKEQARHITTELVHHSYQPPQAFAAPQPAVHKASTVIFDSVQDMRTRRWLDKSGYTYGLHGTPTTYQLEERLCSLEGGKQCLLVPSGLCAISTVALGLLSAGDEVLIPDNAYGPNKDFAEHELARWGIRHAWYNPMDVADLQARISPATKLVWLEAPGSVSMEFPDLIALVQACQARGVTTVLDNTWGAGLAFQPFDLLADGGSLAVDVSAHALTKYPSGGGDVLMGSITTVNQALHMRIKLTHMRLGIGIGANDAEAVLRALPSMALRYHAQDQSARQLAAALQRQSGVVQLLHPAFEGAPGHACWQQLCGAANQGQGAAAGIFSVVIDARFEQAAIDRFCDSLQLFKLGYSWGGPMSLVMPYDIDSMRANGRGCVQAGTVVRFCIGLEDTQDLLQDLAQAWEQAFGQAWQH</sequence>
<evidence type="ECO:0000256" key="6">
    <source>
        <dbReference type="PIRSR" id="PIRSR001434-2"/>
    </source>
</evidence>
<evidence type="ECO:0000256" key="3">
    <source>
        <dbReference type="ARBA" id="ARBA00022898"/>
    </source>
</evidence>
<dbReference type="EC" id="4.4.1.8" evidence="8"/>
<evidence type="ECO:0000313" key="8">
    <source>
        <dbReference type="EMBL" id="KAB0584466.1"/>
    </source>
</evidence>
<evidence type="ECO:0000256" key="1">
    <source>
        <dbReference type="ARBA" id="ARBA00001933"/>
    </source>
</evidence>
<name>A0A6A1QZ81_9BURK</name>
<evidence type="ECO:0000256" key="4">
    <source>
        <dbReference type="ARBA" id="ARBA00023239"/>
    </source>
</evidence>
<dbReference type="GeneID" id="83040658"/>
<dbReference type="RefSeq" id="WP_114070893.1">
    <property type="nucleotide sequence ID" value="NZ_CP020121.1"/>
</dbReference>
<dbReference type="InterPro" id="IPR006233">
    <property type="entry name" value="Cys_b_lyase_bac"/>
</dbReference>
<dbReference type="Gene3D" id="3.90.1150.10">
    <property type="entry name" value="Aspartate Aminotransferase, domain 1"/>
    <property type="match status" value="1"/>
</dbReference>